<comment type="caution">
    <text evidence="9">The sequence shown here is derived from an EMBL/GenBank/DDBJ whole genome shotgun (WGS) entry which is preliminary data.</text>
</comment>
<evidence type="ECO:0000256" key="5">
    <source>
        <dbReference type="ARBA" id="ARBA00022989"/>
    </source>
</evidence>
<comment type="similarity">
    <text evidence="2">Belongs to the PC-esterase family. TBL subfamily.</text>
</comment>
<dbReference type="GO" id="GO:0005794">
    <property type="term" value="C:Golgi apparatus"/>
    <property type="evidence" value="ECO:0007669"/>
    <property type="project" value="TreeGrafter"/>
</dbReference>
<evidence type="ECO:0000256" key="4">
    <source>
        <dbReference type="ARBA" id="ARBA00022968"/>
    </source>
</evidence>
<feature type="domain" description="Trichome birefringence-like C-terminal" evidence="7">
    <location>
        <begin position="165"/>
        <end position="449"/>
    </location>
</feature>
<feature type="domain" description="Trichome birefringence-like N-terminal" evidence="8">
    <location>
        <begin position="112"/>
        <end position="164"/>
    </location>
</feature>
<dbReference type="InterPro" id="IPR025846">
    <property type="entry name" value="TBL_N"/>
</dbReference>
<dbReference type="InterPro" id="IPR029962">
    <property type="entry name" value="TBL"/>
</dbReference>
<dbReference type="Pfam" id="PF14416">
    <property type="entry name" value="PMR5N"/>
    <property type="match status" value="1"/>
</dbReference>
<evidence type="ECO:0000256" key="1">
    <source>
        <dbReference type="ARBA" id="ARBA00004167"/>
    </source>
</evidence>
<evidence type="ECO:0000256" key="6">
    <source>
        <dbReference type="ARBA" id="ARBA00023136"/>
    </source>
</evidence>
<dbReference type="GO" id="GO:0016413">
    <property type="term" value="F:O-acetyltransferase activity"/>
    <property type="evidence" value="ECO:0007669"/>
    <property type="project" value="InterPro"/>
</dbReference>
<dbReference type="AlphaFoldDB" id="A0AAV1R3T3"/>
<gene>
    <name evidence="9" type="ORF">DCAF_LOCUS5762</name>
</gene>
<keyword evidence="3" id="KW-0812">Transmembrane</keyword>
<keyword evidence="6" id="KW-0472">Membrane</keyword>
<keyword evidence="4" id="KW-0735">Signal-anchor</keyword>
<keyword evidence="10" id="KW-1185">Reference proteome</keyword>
<evidence type="ECO:0008006" key="11">
    <source>
        <dbReference type="Google" id="ProtNLM"/>
    </source>
</evidence>
<evidence type="ECO:0000256" key="3">
    <source>
        <dbReference type="ARBA" id="ARBA00022692"/>
    </source>
</evidence>
<evidence type="ECO:0000313" key="9">
    <source>
        <dbReference type="EMBL" id="CAK7328043.1"/>
    </source>
</evidence>
<comment type="subcellular location">
    <subcellularLocation>
        <location evidence="1">Membrane</location>
        <topology evidence="1">Single-pass membrane protein</topology>
    </subcellularLocation>
</comment>
<evidence type="ECO:0000256" key="2">
    <source>
        <dbReference type="ARBA" id="ARBA00007727"/>
    </source>
</evidence>
<dbReference type="EMBL" id="CAWUPB010000892">
    <property type="protein sequence ID" value="CAK7328043.1"/>
    <property type="molecule type" value="Genomic_DNA"/>
</dbReference>
<evidence type="ECO:0000259" key="7">
    <source>
        <dbReference type="Pfam" id="PF13839"/>
    </source>
</evidence>
<name>A0AAV1R3T3_9ROSI</name>
<dbReference type="PANTHER" id="PTHR32285">
    <property type="entry name" value="PROTEIN TRICHOME BIREFRINGENCE-LIKE 9-RELATED"/>
    <property type="match status" value="1"/>
</dbReference>
<keyword evidence="5" id="KW-1133">Transmembrane helix</keyword>
<reference evidence="9 10" key="1">
    <citation type="submission" date="2024-01" db="EMBL/GenBank/DDBJ databases">
        <authorList>
            <person name="Waweru B."/>
        </authorList>
    </citation>
    <scope>NUCLEOTIDE SEQUENCE [LARGE SCALE GENOMIC DNA]</scope>
</reference>
<dbReference type="Pfam" id="PF13839">
    <property type="entry name" value="PC-Esterase"/>
    <property type="match status" value="1"/>
</dbReference>
<dbReference type="PANTHER" id="PTHR32285:SF28">
    <property type="entry name" value="XYLOGLUCAN O-ACETYLTRANSFERASE 2"/>
    <property type="match status" value="1"/>
</dbReference>
<protein>
    <recommendedName>
        <fullName evidence="11">Trichome birefringence-like N-terminal domain-containing protein</fullName>
    </recommendedName>
</protein>
<evidence type="ECO:0000259" key="8">
    <source>
        <dbReference type="Pfam" id="PF14416"/>
    </source>
</evidence>
<dbReference type="Proteomes" id="UP001314170">
    <property type="component" value="Unassembled WGS sequence"/>
</dbReference>
<evidence type="ECO:0000313" key="10">
    <source>
        <dbReference type="Proteomes" id="UP001314170"/>
    </source>
</evidence>
<accession>A0AAV1R3T3</accession>
<dbReference type="InterPro" id="IPR026057">
    <property type="entry name" value="TBL_C"/>
</dbReference>
<proteinExistence type="inferred from homology"/>
<organism evidence="9 10">
    <name type="scientific">Dovyalis caffra</name>
    <dbReference type="NCBI Taxonomy" id="77055"/>
    <lineage>
        <taxon>Eukaryota</taxon>
        <taxon>Viridiplantae</taxon>
        <taxon>Streptophyta</taxon>
        <taxon>Embryophyta</taxon>
        <taxon>Tracheophyta</taxon>
        <taxon>Spermatophyta</taxon>
        <taxon>Magnoliopsida</taxon>
        <taxon>eudicotyledons</taxon>
        <taxon>Gunneridae</taxon>
        <taxon>Pentapetalae</taxon>
        <taxon>rosids</taxon>
        <taxon>fabids</taxon>
        <taxon>Malpighiales</taxon>
        <taxon>Salicaceae</taxon>
        <taxon>Flacourtieae</taxon>
        <taxon>Dovyalis</taxon>
    </lineage>
</organism>
<dbReference type="GO" id="GO:0016020">
    <property type="term" value="C:membrane"/>
    <property type="evidence" value="ECO:0007669"/>
    <property type="project" value="UniProtKB-SubCell"/>
</dbReference>
<sequence>MPNTRTSGLCASRTGRHASVWHVHFMHEASSITCLASGLLVSEVKIIGSWSPENWSNDDTSNIDVIMCFFGRSIDKSLLLSFVHHKESLFEFSLFLMMLHESAILFGFEEDKCDLFNGRWVPDFKGSGYTISSCATIPTSKNCFRNGRKDKDFLNWRWKPDKCDLPRFDPKAYLNIVRGRTLAFIGDSVARNHMESLLCLLSQEEVPIDAYKDSEDRNRIWYFPGHDFTLKILWTKFLVLGEERVINGSSSGIFDLYLDKVDENWARDLQSLDYAIVSDAHWFFRQIYLHKGSDVVACVYCNEENVTDRGINFALRMAFRAALSHVNHCHKCKGIVTLLRTFSPSHFENGFWNTGGTCNRTSPFNGQEINFGVSEREIRSLQVEEIERARKTGKKGKKFGVLDVTMAMLMRPDGHPGAYWGNKWMKGYNDCVHWCLPGPIDVWNDLLLAVLRMLD</sequence>